<dbReference type="InterPro" id="IPR020850">
    <property type="entry name" value="GED_dom"/>
</dbReference>
<evidence type="ECO:0000256" key="2">
    <source>
        <dbReference type="ARBA" id="ARBA00023134"/>
    </source>
</evidence>
<dbReference type="OrthoDB" id="415706at2759"/>
<accession>A0A1L9RCB5</accession>
<dbReference type="GO" id="GO:0048312">
    <property type="term" value="P:intracellular distribution of mitochondria"/>
    <property type="evidence" value="ECO:0007669"/>
    <property type="project" value="TreeGrafter"/>
</dbReference>
<dbReference type="RefSeq" id="XP_040686231.1">
    <property type="nucleotide sequence ID" value="XM_040832145.1"/>
</dbReference>
<dbReference type="GO" id="GO:0005874">
    <property type="term" value="C:microtubule"/>
    <property type="evidence" value="ECO:0007669"/>
    <property type="project" value="TreeGrafter"/>
</dbReference>
<dbReference type="GO" id="GO:0006897">
    <property type="term" value="P:endocytosis"/>
    <property type="evidence" value="ECO:0007669"/>
    <property type="project" value="TreeGrafter"/>
</dbReference>
<keyword evidence="6" id="KW-1185">Reference proteome</keyword>
<dbReference type="GO" id="GO:0008017">
    <property type="term" value="F:microtubule binding"/>
    <property type="evidence" value="ECO:0007669"/>
    <property type="project" value="TreeGrafter"/>
</dbReference>
<dbReference type="AlphaFoldDB" id="A0A1L9RCB5"/>
<dbReference type="InterPro" id="IPR001401">
    <property type="entry name" value="Dynamin_GTPase"/>
</dbReference>
<dbReference type="InterPro" id="IPR027417">
    <property type="entry name" value="P-loop_NTPase"/>
</dbReference>
<dbReference type="GO" id="GO:0000266">
    <property type="term" value="P:mitochondrial fission"/>
    <property type="evidence" value="ECO:0007669"/>
    <property type="project" value="TreeGrafter"/>
</dbReference>
<evidence type="ECO:0000256" key="3">
    <source>
        <dbReference type="SAM" id="MobiDB-lite"/>
    </source>
</evidence>
<dbReference type="InterPro" id="IPR022812">
    <property type="entry name" value="Dynamin"/>
</dbReference>
<evidence type="ECO:0000313" key="5">
    <source>
        <dbReference type="EMBL" id="OJJ32554.1"/>
    </source>
</evidence>
<dbReference type="Pfam" id="PF01031">
    <property type="entry name" value="Dynamin_M"/>
    <property type="match status" value="1"/>
</dbReference>
<dbReference type="Proteomes" id="UP000184383">
    <property type="component" value="Unassembled WGS sequence"/>
</dbReference>
<dbReference type="GO" id="GO:0016559">
    <property type="term" value="P:peroxisome fission"/>
    <property type="evidence" value="ECO:0007669"/>
    <property type="project" value="TreeGrafter"/>
</dbReference>
<evidence type="ECO:0000313" key="6">
    <source>
        <dbReference type="Proteomes" id="UP000184383"/>
    </source>
</evidence>
<proteinExistence type="predicted"/>
<organism evidence="5 6">
    <name type="scientific">Aspergillus wentii DTO 134E9</name>
    <dbReference type="NCBI Taxonomy" id="1073089"/>
    <lineage>
        <taxon>Eukaryota</taxon>
        <taxon>Fungi</taxon>
        <taxon>Dikarya</taxon>
        <taxon>Ascomycota</taxon>
        <taxon>Pezizomycotina</taxon>
        <taxon>Eurotiomycetes</taxon>
        <taxon>Eurotiomycetidae</taxon>
        <taxon>Eurotiales</taxon>
        <taxon>Aspergillaceae</taxon>
        <taxon>Aspergillus</taxon>
        <taxon>Aspergillus subgen. Cremei</taxon>
    </lineage>
</organism>
<dbReference type="Pfam" id="PF00350">
    <property type="entry name" value="Dynamin_N"/>
    <property type="match status" value="1"/>
</dbReference>
<dbReference type="GeneID" id="63747993"/>
<dbReference type="PANTHER" id="PTHR11566:SF21">
    <property type="entry name" value="DYNAMIN RELATED PROTEIN 1, ISOFORM A"/>
    <property type="match status" value="1"/>
</dbReference>
<keyword evidence="2" id="KW-0342">GTP-binding</keyword>
<dbReference type="VEuPathDB" id="FungiDB:ASPWEDRAFT_186719"/>
<dbReference type="PANTHER" id="PTHR11566">
    <property type="entry name" value="DYNAMIN"/>
    <property type="match status" value="1"/>
</dbReference>
<dbReference type="SMART" id="SM00053">
    <property type="entry name" value="DYNc"/>
    <property type="match status" value="1"/>
</dbReference>
<dbReference type="SUPFAM" id="SSF52540">
    <property type="entry name" value="P-loop containing nucleoside triphosphate hydrolases"/>
    <property type="match status" value="1"/>
</dbReference>
<dbReference type="EMBL" id="KV878215">
    <property type="protein sequence ID" value="OJJ32554.1"/>
    <property type="molecule type" value="Genomic_DNA"/>
</dbReference>
<dbReference type="GO" id="GO:0005525">
    <property type="term" value="F:GTP binding"/>
    <property type="evidence" value="ECO:0007669"/>
    <property type="project" value="InterPro"/>
</dbReference>
<protein>
    <recommendedName>
        <fullName evidence="4">GED domain-containing protein</fullName>
    </recommendedName>
</protein>
<evidence type="ECO:0000256" key="1">
    <source>
        <dbReference type="ARBA" id="ARBA00022741"/>
    </source>
</evidence>
<dbReference type="PROSITE" id="PS51388">
    <property type="entry name" value="GED"/>
    <property type="match status" value="1"/>
</dbReference>
<dbReference type="Gene3D" id="3.40.50.300">
    <property type="entry name" value="P-loop containing nucleotide triphosphate hydrolases"/>
    <property type="match status" value="1"/>
</dbReference>
<dbReference type="STRING" id="1073089.A0A1L9RCB5"/>
<evidence type="ECO:0000259" key="4">
    <source>
        <dbReference type="PROSITE" id="PS51388"/>
    </source>
</evidence>
<dbReference type="InterPro" id="IPR000375">
    <property type="entry name" value="Dynamin_stalk"/>
</dbReference>
<name>A0A1L9RCB5_ASPWE</name>
<dbReference type="InterPro" id="IPR045063">
    <property type="entry name" value="Dynamin_N"/>
</dbReference>
<dbReference type="PRINTS" id="PR00195">
    <property type="entry name" value="DYNAMIN"/>
</dbReference>
<dbReference type="GO" id="GO:0016020">
    <property type="term" value="C:membrane"/>
    <property type="evidence" value="ECO:0007669"/>
    <property type="project" value="TreeGrafter"/>
</dbReference>
<feature type="compositionally biased region" description="Low complexity" evidence="3">
    <location>
        <begin position="1"/>
        <end position="12"/>
    </location>
</feature>
<keyword evidence="1" id="KW-0547">Nucleotide-binding</keyword>
<gene>
    <name evidence="5" type="ORF">ASPWEDRAFT_186719</name>
</gene>
<feature type="region of interest" description="Disordered" evidence="3">
    <location>
        <begin position="1"/>
        <end position="39"/>
    </location>
</feature>
<sequence length="707" mass="81797">MPSETPSETPTTKVNGHNPTEETNGHGNKHEHESETQHDDDVLKGLGSVEGEELLAFFDNVRSTYSMDTSALDLPQLVAIGSTSCGKSSLLQAITKLPFPVDSGICTRFATETMIHRCKPSERPYYTITIEPKSSTTQFPPREYYGETWNDVFPHLQEDLAAAFAEMNDPENFQDEGPNTQQGFLREDVMRVNVHKPDQAHFSVVDIPGLVSGGSREDQKISEKLARDYIRNPRAIILAVMPAVDDIHNQTVLRLIKEENATDRTIGVVTKCDMLQPRDEPKTLELLRNQRPDNKLELGWFAVRNRTTQELEDRSSHRERDEKEMAFFNRRPWSSVNRNATGITNLMTCLSDTLYKTVKKYFPDIQREIRDKLRAARAELIVLGTPRDNERSQRSYLDDIQRRYEALARQWLSGTYRENCPANDPSKLRAHLNILEETFEKKLLAKGVEYEFIDNDEAFRVLEKLMESPATWEEDLTKMGGILGWILETWNSNRGDGLWYKPPPDLEERLWRNQVRSWDLYSREYFDESVQRIKECTYVLFHCACPEASVRRKIQQALDDLVEAAITRSEEELRTILNELGRLKTCSRRFMETLHTAQWQMSEMLGTIVDNKLRLIFTTQMNLQGFWTVALARFVDNVILQVVERHLLGPNGPIFAFSVDWVRYLPGDQLDTLVGEDMTVCNRREELQREIHDLNQILRDSERILHR</sequence>
<feature type="compositionally biased region" description="Basic and acidic residues" evidence="3">
    <location>
        <begin position="19"/>
        <end position="39"/>
    </location>
</feature>
<feature type="domain" description="GED" evidence="4">
    <location>
        <begin position="616"/>
        <end position="707"/>
    </location>
</feature>
<reference evidence="6" key="1">
    <citation type="journal article" date="2017" name="Genome Biol.">
        <title>Comparative genomics reveals high biological diversity and specific adaptations in the industrially and medically important fungal genus Aspergillus.</title>
        <authorList>
            <person name="de Vries R.P."/>
            <person name="Riley R."/>
            <person name="Wiebenga A."/>
            <person name="Aguilar-Osorio G."/>
            <person name="Amillis S."/>
            <person name="Uchima C.A."/>
            <person name="Anderluh G."/>
            <person name="Asadollahi M."/>
            <person name="Askin M."/>
            <person name="Barry K."/>
            <person name="Battaglia E."/>
            <person name="Bayram O."/>
            <person name="Benocci T."/>
            <person name="Braus-Stromeyer S.A."/>
            <person name="Caldana C."/>
            <person name="Canovas D."/>
            <person name="Cerqueira G.C."/>
            <person name="Chen F."/>
            <person name="Chen W."/>
            <person name="Choi C."/>
            <person name="Clum A."/>
            <person name="Dos Santos R.A."/>
            <person name="Damasio A.R."/>
            <person name="Diallinas G."/>
            <person name="Emri T."/>
            <person name="Fekete E."/>
            <person name="Flipphi M."/>
            <person name="Freyberg S."/>
            <person name="Gallo A."/>
            <person name="Gournas C."/>
            <person name="Habgood R."/>
            <person name="Hainaut M."/>
            <person name="Harispe M.L."/>
            <person name="Henrissat B."/>
            <person name="Hilden K.S."/>
            <person name="Hope R."/>
            <person name="Hossain A."/>
            <person name="Karabika E."/>
            <person name="Karaffa L."/>
            <person name="Karanyi Z."/>
            <person name="Krasevec N."/>
            <person name="Kuo A."/>
            <person name="Kusch H."/>
            <person name="LaButti K."/>
            <person name="Lagendijk E.L."/>
            <person name="Lapidus A."/>
            <person name="Levasseur A."/>
            <person name="Lindquist E."/>
            <person name="Lipzen A."/>
            <person name="Logrieco A.F."/>
            <person name="MacCabe A."/>
            <person name="Maekelae M.R."/>
            <person name="Malavazi I."/>
            <person name="Melin P."/>
            <person name="Meyer V."/>
            <person name="Mielnichuk N."/>
            <person name="Miskei M."/>
            <person name="Molnar A.P."/>
            <person name="Mule G."/>
            <person name="Ngan C.Y."/>
            <person name="Orejas M."/>
            <person name="Orosz E."/>
            <person name="Ouedraogo J.P."/>
            <person name="Overkamp K.M."/>
            <person name="Park H.-S."/>
            <person name="Perrone G."/>
            <person name="Piumi F."/>
            <person name="Punt P.J."/>
            <person name="Ram A.F."/>
            <person name="Ramon A."/>
            <person name="Rauscher S."/>
            <person name="Record E."/>
            <person name="Riano-Pachon D.M."/>
            <person name="Robert V."/>
            <person name="Roehrig J."/>
            <person name="Ruller R."/>
            <person name="Salamov A."/>
            <person name="Salih N.S."/>
            <person name="Samson R.A."/>
            <person name="Sandor E."/>
            <person name="Sanguinetti M."/>
            <person name="Schuetze T."/>
            <person name="Sepcic K."/>
            <person name="Shelest E."/>
            <person name="Sherlock G."/>
            <person name="Sophianopoulou V."/>
            <person name="Squina F.M."/>
            <person name="Sun H."/>
            <person name="Susca A."/>
            <person name="Todd R.B."/>
            <person name="Tsang A."/>
            <person name="Unkles S.E."/>
            <person name="van de Wiele N."/>
            <person name="van Rossen-Uffink D."/>
            <person name="Oliveira J.V."/>
            <person name="Vesth T.C."/>
            <person name="Visser J."/>
            <person name="Yu J.-H."/>
            <person name="Zhou M."/>
            <person name="Andersen M.R."/>
            <person name="Archer D.B."/>
            <person name="Baker S.E."/>
            <person name="Benoit I."/>
            <person name="Brakhage A.A."/>
            <person name="Braus G.H."/>
            <person name="Fischer R."/>
            <person name="Frisvad J.C."/>
            <person name="Goldman G.H."/>
            <person name="Houbraken J."/>
            <person name="Oakley B."/>
            <person name="Pocsi I."/>
            <person name="Scazzocchio C."/>
            <person name="Seiboth B."/>
            <person name="vanKuyk P.A."/>
            <person name="Wortman J."/>
            <person name="Dyer P.S."/>
            <person name="Grigoriev I.V."/>
        </authorList>
    </citation>
    <scope>NUCLEOTIDE SEQUENCE [LARGE SCALE GENOMIC DNA]</scope>
    <source>
        <strain evidence="6">DTO 134E9</strain>
    </source>
</reference>
<dbReference type="CDD" id="cd08771">
    <property type="entry name" value="DLP_1"/>
    <property type="match status" value="1"/>
</dbReference>
<dbReference type="GO" id="GO:0003924">
    <property type="term" value="F:GTPase activity"/>
    <property type="evidence" value="ECO:0007669"/>
    <property type="project" value="InterPro"/>
</dbReference>
<dbReference type="GO" id="GO:0005739">
    <property type="term" value="C:mitochondrion"/>
    <property type="evidence" value="ECO:0007669"/>
    <property type="project" value="TreeGrafter"/>
</dbReference>